<dbReference type="NCBIfam" id="TIGR04518">
    <property type="entry name" value="ECF_S_folT_fam"/>
    <property type="match status" value="1"/>
</dbReference>
<sequence length="190" mass="21287">MKKFTDKYLPKITTRLTVTLAMLMALKFIIGKLSVWIIPGTLKVGFSFVPNVLIGAVAGPIIAPITFVLSDIINMATGGGGGSHFILAFTLLEAVQGFFYGLFFYKKRLDAKSIKDWAYTSFAVIVIMLIGTFIFTPLLIQIYFKIPIKVQYFAQGRIFKIFEIPVRIIIIMLIVPALQKIPSVKKYILN</sequence>
<evidence type="ECO:0000313" key="3">
    <source>
        <dbReference type="Proteomes" id="UP000177273"/>
    </source>
</evidence>
<keyword evidence="1" id="KW-0472">Membrane</keyword>
<keyword evidence="3" id="KW-1185">Reference proteome</keyword>
<feature type="transmembrane region" description="Helical" evidence="1">
    <location>
        <begin position="50"/>
        <end position="73"/>
    </location>
</feature>
<dbReference type="InterPro" id="IPR009825">
    <property type="entry name" value="ECF_substrate-spec-like"/>
</dbReference>
<dbReference type="InterPro" id="IPR030949">
    <property type="entry name" value="ECF_S_folate_fam"/>
</dbReference>
<dbReference type="Proteomes" id="UP000177273">
    <property type="component" value="Unassembled WGS sequence"/>
</dbReference>
<dbReference type="Gene3D" id="1.10.1760.20">
    <property type="match status" value="1"/>
</dbReference>
<reference evidence="3" key="1">
    <citation type="submission" date="2016-09" db="EMBL/GenBank/DDBJ databases">
        <title>Draft genome sequence of a novel species of the family Streptococcaceae isolated from flowers.</title>
        <authorList>
            <person name="Chuah L.-O."/>
            <person name="Yap K.-P."/>
            <person name="Thong K.L."/>
            <person name="Liong M.T."/>
            <person name="Ahmad R."/>
            <person name="Rusul G."/>
        </authorList>
    </citation>
    <scope>NUCLEOTIDE SEQUENCE [LARGE SCALE GENOMIC DNA]</scope>
    <source>
        <strain evidence="3">HibF3</strain>
    </source>
</reference>
<keyword evidence="1" id="KW-0812">Transmembrane</keyword>
<dbReference type="AlphaFoldDB" id="A0A9Q5JGQ2"/>
<gene>
    <name evidence="2" type="ORF">BG262_01865</name>
</gene>
<proteinExistence type="predicted"/>
<name>A0A9Q5JGQ2_9LACT</name>
<protein>
    <submittedName>
        <fullName evidence="2">Folate transporter</fullName>
    </submittedName>
</protein>
<organism evidence="2 3">
    <name type="scientific">Floricoccus penangensis</name>
    <dbReference type="NCBI Taxonomy" id="1859475"/>
    <lineage>
        <taxon>Bacteria</taxon>
        <taxon>Bacillati</taxon>
        <taxon>Bacillota</taxon>
        <taxon>Bacilli</taxon>
        <taxon>Lactobacillales</taxon>
        <taxon>Streptococcaceae</taxon>
        <taxon>Floricoccus</taxon>
    </lineage>
</organism>
<dbReference type="GO" id="GO:0016020">
    <property type="term" value="C:membrane"/>
    <property type="evidence" value="ECO:0007669"/>
    <property type="project" value="InterPro"/>
</dbReference>
<comment type="caution">
    <text evidence="2">The sequence shown here is derived from an EMBL/GenBank/DDBJ whole genome shotgun (WGS) entry which is preliminary data.</text>
</comment>
<evidence type="ECO:0000313" key="2">
    <source>
        <dbReference type="EMBL" id="OFI47097.1"/>
    </source>
</evidence>
<dbReference type="OrthoDB" id="2243574at2"/>
<dbReference type="EMBL" id="MKIQ01000026">
    <property type="protein sequence ID" value="OFI47097.1"/>
    <property type="molecule type" value="Genomic_DNA"/>
</dbReference>
<keyword evidence="1" id="KW-1133">Transmembrane helix</keyword>
<evidence type="ECO:0000256" key="1">
    <source>
        <dbReference type="SAM" id="Phobius"/>
    </source>
</evidence>
<accession>A0A9Q5JGQ2</accession>
<dbReference type="Pfam" id="PF07155">
    <property type="entry name" value="ECF-ribofla_trS"/>
    <property type="match status" value="1"/>
</dbReference>
<dbReference type="RefSeq" id="WP_070787695.1">
    <property type="nucleotide sequence ID" value="NZ_CP075561.1"/>
</dbReference>
<feature type="transmembrane region" description="Helical" evidence="1">
    <location>
        <begin position="117"/>
        <end position="140"/>
    </location>
</feature>
<feature type="transmembrane region" description="Helical" evidence="1">
    <location>
        <begin position="161"/>
        <end position="179"/>
    </location>
</feature>
<feature type="transmembrane region" description="Helical" evidence="1">
    <location>
        <begin position="85"/>
        <end position="105"/>
    </location>
</feature>
<feature type="transmembrane region" description="Helical" evidence="1">
    <location>
        <begin position="12"/>
        <end position="30"/>
    </location>
</feature>